<proteinExistence type="predicted"/>
<gene>
    <name evidence="2" type="ORF">FAGAP_7647</name>
</gene>
<feature type="compositionally biased region" description="Polar residues" evidence="1">
    <location>
        <begin position="224"/>
        <end position="238"/>
    </location>
</feature>
<dbReference type="EMBL" id="LUFC02000561">
    <property type="protein sequence ID" value="KAF4496215.1"/>
    <property type="molecule type" value="Genomic_DNA"/>
</dbReference>
<dbReference type="Proteomes" id="UP000737391">
    <property type="component" value="Unassembled WGS sequence"/>
</dbReference>
<keyword evidence="3" id="KW-1185">Reference proteome</keyword>
<sequence>MSKPFTLYLTLQWLRHDGRENKYHWGLWATDVKPPAGHLFHATDAGRQALDLYYEARKVRDPSKSKTMVVCLKIVEAPTVEYLNHYASQVPLMDPSYLPAGESQWTCRVWVKETLKSLHQNSQIVLPAHVDTIESYGKYTADRYLSYMGNPPIINDLGWLSKTPETDSRNARQVYYGTEPMQTEAYRQNPNQYQPRYYGAKPMQTEAYQQISTQHQPRYYGTKPMQTETYQQGYSRYH</sequence>
<name>A0A9P5B5Y5_9HYPO</name>
<dbReference type="AlphaFoldDB" id="A0A9P5B5Y5"/>
<dbReference type="InterPro" id="IPR054208">
    <property type="entry name" value="DUF6914"/>
</dbReference>
<reference evidence="2" key="1">
    <citation type="submission" date="2020-01" db="EMBL/GenBank/DDBJ databases">
        <title>Identification and distribution of gene clusters putatively required for synthesis of sphingolipid metabolism inhibitors in phylogenetically diverse species of the filamentous fungus Fusarium.</title>
        <authorList>
            <person name="Kim H.-S."/>
            <person name="Busman M."/>
            <person name="Brown D.W."/>
            <person name="Divon H."/>
            <person name="Uhlig S."/>
            <person name="Proctor R.H."/>
        </authorList>
    </citation>
    <scope>NUCLEOTIDE SEQUENCE</scope>
    <source>
        <strain evidence="2">NRRL 31653</strain>
    </source>
</reference>
<accession>A0A9P5B5Y5</accession>
<dbReference type="Pfam" id="PF21858">
    <property type="entry name" value="DUF6914"/>
    <property type="match status" value="1"/>
</dbReference>
<evidence type="ECO:0000256" key="1">
    <source>
        <dbReference type="SAM" id="MobiDB-lite"/>
    </source>
</evidence>
<feature type="region of interest" description="Disordered" evidence="1">
    <location>
        <begin position="213"/>
        <end position="238"/>
    </location>
</feature>
<evidence type="ECO:0000313" key="3">
    <source>
        <dbReference type="Proteomes" id="UP000737391"/>
    </source>
</evidence>
<organism evidence="2 3">
    <name type="scientific">Fusarium agapanthi</name>
    <dbReference type="NCBI Taxonomy" id="1803897"/>
    <lineage>
        <taxon>Eukaryota</taxon>
        <taxon>Fungi</taxon>
        <taxon>Dikarya</taxon>
        <taxon>Ascomycota</taxon>
        <taxon>Pezizomycotina</taxon>
        <taxon>Sordariomycetes</taxon>
        <taxon>Hypocreomycetidae</taxon>
        <taxon>Hypocreales</taxon>
        <taxon>Nectriaceae</taxon>
        <taxon>Fusarium</taxon>
        <taxon>Fusarium fujikuroi species complex</taxon>
    </lineage>
</organism>
<protein>
    <submittedName>
        <fullName evidence="2">Vacuolar ATP synthase subunit C</fullName>
    </submittedName>
</protein>
<dbReference type="OrthoDB" id="3016366at2759"/>
<evidence type="ECO:0000313" key="2">
    <source>
        <dbReference type="EMBL" id="KAF4496215.1"/>
    </source>
</evidence>
<comment type="caution">
    <text evidence="2">The sequence shown here is derived from an EMBL/GenBank/DDBJ whole genome shotgun (WGS) entry which is preliminary data.</text>
</comment>